<feature type="transmembrane region" description="Helical" evidence="1">
    <location>
        <begin position="12"/>
        <end position="32"/>
    </location>
</feature>
<evidence type="ECO:0000256" key="1">
    <source>
        <dbReference type="SAM" id="Phobius"/>
    </source>
</evidence>
<dbReference type="InterPro" id="IPR037185">
    <property type="entry name" value="EmrE-like"/>
</dbReference>
<keyword evidence="1" id="KW-0472">Membrane</keyword>
<comment type="caution">
    <text evidence="3">The sequence shown here is derived from an EMBL/GenBank/DDBJ whole genome shotgun (WGS) entry which is preliminary data.</text>
</comment>
<feature type="transmembrane region" description="Helical" evidence="1">
    <location>
        <begin position="74"/>
        <end position="95"/>
    </location>
</feature>
<dbReference type="InterPro" id="IPR000620">
    <property type="entry name" value="EamA_dom"/>
</dbReference>
<accession>A0ABW1YAA0</accession>
<dbReference type="Proteomes" id="UP001596297">
    <property type="component" value="Unassembled WGS sequence"/>
</dbReference>
<dbReference type="Gene3D" id="1.10.3730.20">
    <property type="match status" value="1"/>
</dbReference>
<protein>
    <submittedName>
        <fullName evidence="3">DMT family transporter</fullName>
    </submittedName>
</protein>
<evidence type="ECO:0000313" key="4">
    <source>
        <dbReference type="Proteomes" id="UP001596297"/>
    </source>
</evidence>
<gene>
    <name evidence="3" type="ORF">ACFP81_03380</name>
</gene>
<evidence type="ECO:0000259" key="2">
    <source>
        <dbReference type="Pfam" id="PF00892"/>
    </source>
</evidence>
<feature type="transmembrane region" description="Helical" evidence="1">
    <location>
        <begin position="101"/>
        <end position="120"/>
    </location>
</feature>
<reference evidence="4" key="1">
    <citation type="journal article" date="2019" name="Int. J. Syst. Evol. Microbiol.">
        <title>The Global Catalogue of Microorganisms (GCM) 10K type strain sequencing project: providing services to taxonomists for standard genome sequencing and annotation.</title>
        <authorList>
            <consortium name="The Broad Institute Genomics Platform"/>
            <consortium name="The Broad Institute Genome Sequencing Center for Infectious Disease"/>
            <person name="Wu L."/>
            <person name="Ma J."/>
        </authorList>
    </citation>
    <scope>NUCLEOTIDE SEQUENCE [LARGE SCALE GENOMIC DNA]</scope>
    <source>
        <strain evidence="4">CGMCC 1.15772</strain>
    </source>
</reference>
<dbReference type="EMBL" id="JBHSWD010000001">
    <property type="protein sequence ID" value="MFC6591163.1"/>
    <property type="molecule type" value="Genomic_DNA"/>
</dbReference>
<sequence>MVGGRLGQRLTGGLAVTVGMLIAAAVSLPAALLTAGTRLLDPEILGLGLGVAVLSSAVPYTLEMQVMRVLPPQTFGVLMSLEPAVAALAGVVILSEALQPVQWLAVACIIAASVGMALTGRSAHS</sequence>
<dbReference type="RefSeq" id="WP_380082172.1">
    <property type="nucleotide sequence ID" value="NZ_JBHSWD010000001.1"/>
</dbReference>
<dbReference type="SUPFAM" id="SSF103481">
    <property type="entry name" value="Multidrug resistance efflux transporter EmrE"/>
    <property type="match status" value="1"/>
</dbReference>
<feature type="domain" description="EamA" evidence="2">
    <location>
        <begin position="13"/>
        <end position="116"/>
    </location>
</feature>
<dbReference type="Pfam" id="PF00892">
    <property type="entry name" value="EamA"/>
    <property type="match status" value="1"/>
</dbReference>
<feature type="transmembrane region" description="Helical" evidence="1">
    <location>
        <begin position="44"/>
        <end position="62"/>
    </location>
</feature>
<keyword evidence="4" id="KW-1185">Reference proteome</keyword>
<evidence type="ECO:0000313" key="3">
    <source>
        <dbReference type="EMBL" id="MFC6591163.1"/>
    </source>
</evidence>
<organism evidence="3 4">
    <name type="scientific">Deinococcus lacus</name>
    <dbReference type="NCBI Taxonomy" id="392561"/>
    <lineage>
        <taxon>Bacteria</taxon>
        <taxon>Thermotogati</taxon>
        <taxon>Deinococcota</taxon>
        <taxon>Deinococci</taxon>
        <taxon>Deinococcales</taxon>
        <taxon>Deinococcaceae</taxon>
        <taxon>Deinococcus</taxon>
    </lineage>
</organism>
<keyword evidence="1" id="KW-0812">Transmembrane</keyword>
<proteinExistence type="predicted"/>
<name>A0ABW1YAA0_9DEIO</name>
<keyword evidence="1" id="KW-1133">Transmembrane helix</keyword>